<accession>A0A177C777</accession>
<dbReference type="RefSeq" id="XP_018033760.1">
    <property type="nucleotide sequence ID" value="XM_018187599.1"/>
</dbReference>
<dbReference type="InParanoid" id="A0A177C777"/>
<feature type="region of interest" description="Disordered" evidence="1">
    <location>
        <begin position="226"/>
        <end position="246"/>
    </location>
</feature>
<dbReference type="Proteomes" id="UP000077069">
    <property type="component" value="Unassembled WGS sequence"/>
</dbReference>
<sequence length="337" mass="35548">MSICPGASEQPASSGMSSWLSVLESQEELFSKHPPADYQHQHRQRHNWLPQPSRWWLCRAFRWIRDFTTVFLRLLMSEHWVDQVYTLVLLVGFLCGCWAAIEGVLHIVKGAAAQDIDCSIVYVTIPGPIVTVSLVGQTPTDPNHGTYYYSVINGTTRWLDSIQPPTRSRSPTLPASGQNPISPGITTSPPPSQVPTPGLPPQPGGSTATRPSALLNIPFQSANSSAALPSAVPLPPARPGASSATTSPITSLPIYVPLPSSALSSVAVPIEIPPRSSPLVTSTTVPPGAITSFLPPASSQGAQAPPLGPPPVVVTSTLKSSAETSTVVTTLSNGPNV</sequence>
<evidence type="ECO:0000313" key="3">
    <source>
        <dbReference type="Proteomes" id="UP000077069"/>
    </source>
</evidence>
<dbReference type="GeneID" id="28771085"/>
<organism evidence="2 3">
    <name type="scientific">Paraphaeosphaeria sporulosa</name>
    <dbReference type="NCBI Taxonomy" id="1460663"/>
    <lineage>
        <taxon>Eukaryota</taxon>
        <taxon>Fungi</taxon>
        <taxon>Dikarya</taxon>
        <taxon>Ascomycota</taxon>
        <taxon>Pezizomycotina</taxon>
        <taxon>Dothideomycetes</taxon>
        <taxon>Pleosporomycetidae</taxon>
        <taxon>Pleosporales</taxon>
        <taxon>Massarineae</taxon>
        <taxon>Didymosphaeriaceae</taxon>
        <taxon>Paraphaeosphaeria</taxon>
    </lineage>
</organism>
<dbReference type="OrthoDB" id="3799310at2759"/>
<name>A0A177C777_9PLEO</name>
<proteinExistence type="predicted"/>
<evidence type="ECO:0000313" key="2">
    <source>
        <dbReference type="EMBL" id="OAG03395.1"/>
    </source>
</evidence>
<evidence type="ECO:0000256" key="1">
    <source>
        <dbReference type="SAM" id="MobiDB-lite"/>
    </source>
</evidence>
<reference evidence="2 3" key="1">
    <citation type="submission" date="2016-05" db="EMBL/GenBank/DDBJ databases">
        <title>Comparative analysis of secretome profiles of manganese(II)-oxidizing ascomycete fungi.</title>
        <authorList>
            <consortium name="DOE Joint Genome Institute"/>
            <person name="Zeiner C.A."/>
            <person name="Purvine S.O."/>
            <person name="Zink E.M."/>
            <person name="Wu S."/>
            <person name="Pasa-Tolic L."/>
            <person name="Chaput D.L."/>
            <person name="Haridas S."/>
            <person name="Grigoriev I.V."/>
            <person name="Santelli C.M."/>
            <person name="Hansel C.M."/>
        </authorList>
    </citation>
    <scope>NUCLEOTIDE SEQUENCE [LARGE SCALE GENOMIC DNA]</scope>
    <source>
        <strain evidence="2 3">AP3s5-JAC2a</strain>
    </source>
</reference>
<gene>
    <name evidence="2" type="ORF">CC84DRAFT_835468</name>
</gene>
<dbReference type="AlphaFoldDB" id="A0A177C777"/>
<keyword evidence="3" id="KW-1185">Reference proteome</keyword>
<dbReference type="EMBL" id="KV441554">
    <property type="protein sequence ID" value="OAG03395.1"/>
    <property type="molecule type" value="Genomic_DNA"/>
</dbReference>
<dbReference type="STRING" id="1460663.A0A177C777"/>
<feature type="region of interest" description="Disordered" evidence="1">
    <location>
        <begin position="160"/>
        <end position="211"/>
    </location>
</feature>
<protein>
    <submittedName>
        <fullName evidence="2">Uncharacterized protein</fullName>
    </submittedName>
</protein>
<feature type="compositionally biased region" description="Pro residues" evidence="1">
    <location>
        <begin position="188"/>
        <end position="203"/>
    </location>
</feature>
<feature type="compositionally biased region" description="Polar residues" evidence="1">
    <location>
        <begin position="160"/>
        <end position="179"/>
    </location>
</feature>